<feature type="region of interest" description="Disordered" evidence="1">
    <location>
        <begin position="576"/>
        <end position="644"/>
    </location>
</feature>
<dbReference type="Gene3D" id="3.30.710.10">
    <property type="entry name" value="Potassium Channel Kv1.1, Chain A"/>
    <property type="match status" value="1"/>
</dbReference>
<evidence type="ECO:0000259" key="2">
    <source>
        <dbReference type="PROSITE" id="PS50097"/>
    </source>
</evidence>
<dbReference type="InterPro" id="IPR000938">
    <property type="entry name" value="CAP-Gly_domain"/>
</dbReference>
<dbReference type="Gene3D" id="2.30.30.190">
    <property type="entry name" value="CAP Gly-rich-like domain"/>
    <property type="match status" value="1"/>
</dbReference>
<dbReference type="InParanoid" id="A0A163JUH5"/>
<dbReference type="PROSITE" id="PS00845">
    <property type="entry name" value="CAP_GLY_1"/>
    <property type="match status" value="1"/>
</dbReference>
<gene>
    <name evidence="4" type="primary">ABSGL_09436.1 scaffold 11253</name>
</gene>
<organism evidence="4">
    <name type="scientific">Absidia glauca</name>
    <name type="common">Pin mould</name>
    <dbReference type="NCBI Taxonomy" id="4829"/>
    <lineage>
        <taxon>Eukaryota</taxon>
        <taxon>Fungi</taxon>
        <taxon>Fungi incertae sedis</taxon>
        <taxon>Mucoromycota</taxon>
        <taxon>Mucoromycotina</taxon>
        <taxon>Mucoromycetes</taxon>
        <taxon>Mucorales</taxon>
        <taxon>Cunninghamellaceae</taxon>
        <taxon>Absidia</taxon>
    </lineage>
</organism>
<proteinExistence type="predicted"/>
<evidence type="ECO:0000313" key="5">
    <source>
        <dbReference type="Proteomes" id="UP000078561"/>
    </source>
</evidence>
<feature type="domain" description="BTB" evidence="2">
    <location>
        <begin position="127"/>
        <end position="204"/>
    </location>
</feature>
<reference evidence="4" key="1">
    <citation type="submission" date="2016-04" db="EMBL/GenBank/DDBJ databases">
        <authorList>
            <person name="Evans L.H."/>
            <person name="Alamgir A."/>
            <person name="Owens N."/>
            <person name="Weber N.D."/>
            <person name="Virtaneva K."/>
            <person name="Barbian K."/>
            <person name="Babar A."/>
            <person name="Rosenke K."/>
        </authorList>
    </citation>
    <scope>NUCLEOTIDE SEQUENCE [LARGE SCALE GENOMIC DNA]</scope>
    <source>
        <strain evidence="4">CBS 101.48</strain>
    </source>
</reference>
<dbReference type="SMART" id="SM00225">
    <property type="entry name" value="BTB"/>
    <property type="match status" value="1"/>
</dbReference>
<keyword evidence="5" id="KW-1185">Reference proteome</keyword>
<dbReference type="AlphaFoldDB" id="A0A163JUH5"/>
<evidence type="ECO:0000313" key="4">
    <source>
        <dbReference type="EMBL" id="SAM03594.1"/>
    </source>
</evidence>
<sequence>MFESPSHTLLPSLHKVASNPKEYLADLCCRFNDADLWVHKVIMDNRLLSPSLFKVLIDFWYTAGLDAVVSLPAHLQTQLDTLEQEIGVSILPRSQGDDDDSTAFLQQESHTQLLNDLQRMRQDELGCDIHLSLPPTSNNLHNNLLLPAHRFILASQSTYFYAMFCMDFCESQNKVVHLTDSFFTPVVTQVMLDYLYSDAVTIPPPPQLVSHTGALNKIQKLTMKKHTLRVLQKVFAAADYLGQMKTLGLAVLHEMAQTCDGFKCLCHDCVLLLPSMLFFTDKKRDDPFLGPLRSALVTLYSDPVHAIEHLWSQKPFALLVHFMVPSAASLMKSLDPSITLDEWHKPRSTLIFEISDLTYANVTKHNAIHVLHSLHLCFSKLRSADLLPTWSLPTLDLLDPILRSTVAMVSNHFDFYCVEYPILVSCVDGIGCGFSIDFLDFLLKRVLDQGIRDSNAGIIYQGIVKDLIGRQETVKNMALDDVLLNARINCTDYLTRRWLSVRSSGGFRYLEKSTMRQLCVGMYIMKNRRLHTLVLTLTLRLLYLDIGIPYRTLTKPFDSDLLSLFSFKPKASRQALKLKSENDSPYPTPSITPFTRRRSFGTPRITNNSTTDTPPLPVSLRPRSHSAGTTPFRPAFHSTKTDPSSGYVNYSTLSSLSSQPLIHLLSMETDSRRQKQELGYDQQQQQPHMSGLPTDEGLLDALLPIDLIIPVGGGSNKQTRSSALTFEMPSGGPTHAKSPLHPTLYNQQLLDESSDRLTSSLPKQKSKLVKKHSKWGLNSSGGSSNISASEEEVTTPIIGARVELRRRPLPTFGTIQYIGPVCFAKGTWIGLELESRLGKNNGCVAGVRYFHTDPQRGLFVKQDDFTIISIPT</sequence>
<dbReference type="PROSITE" id="PS50245">
    <property type="entry name" value="CAP_GLY_2"/>
    <property type="match status" value="1"/>
</dbReference>
<dbReference type="Pfam" id="PF01302">
    <property type="entry name" value="CAP_GLY"/>
    <property type="match status" value="1"/>
</dbReference>
<feature type="domain" description="CAP-Gly" evidence="3">
    <location>
        <begin position="819"/>
        <end position="861"/>
    </location>
</feature>
<evidence type="ECO:0000256" key="1">
    <source>
        <dbReference type="SAM" id="MobiDB-lite"/>
    </source>
</evidence>
<dbReference type="InterPro" id="IPR000210">
    <property type="entry name" value="BTB/POZ_dom"/>
</dbReference>
<feature type="compositionally biased region" description="Polar residues" evidence="1">
    <location>
        <begin position="583"/>
        <end position="593"/>
    </location>
</feature>
<dbReference type="OMA" id="WISAEDE"/>
<dbReference type="Pfam" id="PF00651">
    <property type="entry name" value="BTB"/>
    <property type="match status" value="1"/>
</dbReference>
<dbReference type="OrthoDB" id="2130750at2759"/>
<dbReference type="CDD" id="cd18186">
    <property type="entry name" value="BTB_POZ_ZBTB_KLHL-like"/>
    <property type="match status" value="1"/>
</dbReference>
<evidence type="ECO:0000259" key="3">
    <source>
        <dbReference type="PROSITE" id="PS50245"/>
    </source>
</evidence>
<accession>A0A163JUH5</accession>
<protein>
    <recommendedName>
        <fullName evidence="6">CAP-Gly domain-containing protein</fullName>
    </recommendedName>
</protein>
<dbReference type="SUPFAM" id="SSF74924">
    <property type="entry name" value="Cap-Gly domain"/>
    <property type="match status" value="1"/>
</dbReference>
<evidence type="ECO:0008006" key="6">
    <source>
        <dbReference type="Google" id="ProtNLM"/>
    </source>
</evidence>
<dbReference type="InterPro" id="IPR036859">
    <property type="entry name" value="CAP-Gly_dom_sf"/>
</dbReference>
<dbReference type="InterPro" id="IPR011333">
    <property type="entry name" value="SKP1/BTB/POZ_sf"/>
</dbReference>
<feature type="compositionally biased region" description="Polar residues" evidence="1">
    <location>
        <begin position="604"/>
        <end position="613"/>
    </location>
</feature>
<dbReference type="EMBL" id="LT554210">
    <property type="protein sequence ID" value="SAM03594.1"/>
    <property type="molecule type" value="Genomic_DNA"/>
</dbReference>
<dbReference type="SUPFAM" id="SSF54695">
    <property type="entry name" value="POZ domain"/>
    <property type="match status" value="1"/>
</dbReference>
<dbReference type="Proteomes" id="UP000078561">
    <property type="component" value="Unassembled WGS sequence"/>
</dbReference>
<dbReference type="PROSITE" id="PS50097">
    <property type="entry name" value="BTB"/>
    <property type="match status" value="1"/>
</dbReference>
<dbReference type="PANTHER" id="PTHR18916">
    <property type="entry name" value="DYNACTIN 1-RELATED MICROTUBULE-BINDING"/>
    <property type="match status" value="1"/>
</dbReference>
<dbReference type="SMART" id="SM01052">
    <property type="entry name" value="CAP_GLY"/>
    <property type="match status" value="1"/>
</dbReference>
<name>A0A163JUH5_ABSGL</name>
<dbReference type="STRING" id="4829.A0A163JUH5"/>